<proteinExistence type="predicted"/>
<evidence type="ECO:0000256" key="1">
    <source>
        <dbReference type="SAM" id="MobiDB-lite"/>
    </source>
</evidence>
<evidence type="ECO:0000313" key="2">
    <source>
        <dbReference type="EMBL" id="ASR75362.1"/>
    </source>
</evidence>
<feature type="compositionally biased region" description="Gly residues" evidence="1">
    <location>
        <begin position="81"/>
        <end position="90"/>
    </location>
</feature>
<dbReference type="EMBL" id="MF503972">
    <property type="protein sequence ID" value="ASR75362.1"/>
    <property type="molecule type" value="Genomic_DNA"/>
</dbReference>
<organism evidence="2">
    <name type="scientific">Oryza nivara</name>
    <name type="common">Indian wild rice</name>
    <name type="synonym">Oryza sativa f. spontanea</name>
    <dbReference type="NCBI Taxonomy" id="4536"/>
    <lineage>
        <taxon>Eukaryota</taxon>
        <taxon>Viridiplantae</taxon>
        <taxon>Streptophyta</taxon>
        <taxon>Embryophyta</taxon>
        <taxon>Tracheophyta</taxon>
        <taxon>Spermatophyta</taxon>
        <taxon>Magnoliopsida</taxon>
        <taxon>Liliopsida</taxon>
        <taxon>Poales</taxon>
        <taxon>Poaceae</taxon>
        <taxon>BOP clade</taxon>
        <taxon>Oryzoideae</taxon>
        <taxon>Oryzeae</taxon>
        <taxon>Oryzinae</taxon>
        <taxon>Oryza</taxon>
    </lineage>
</organism>
<feature type="region of interest" description="Disordered" evidence="1">
    <location>
        <begin position="78"/>
        <end position="101"/>
    </location>
</feature>
<dbReference type="AlphaFoldDB" id="A0A2I4S652"/>
<accession>A0A2I4S652</accession>
<feature type="region of interest" description="Disordered" evidence="1">
    <location>
        <begin position="160"/>
        <end position="187"/>
    </location>
</feature>
<name>A0A2I4S652_ORYNI</name>
<gene>
    <name evidence="2" type="ORF">NIV_5</name>
</gene>
<reference evidence="2" key="1">
    <citation type="submission" date="2017-07" db="EMBL/GenBank/DDBJ databases">
        <title>Chromosomal microdeletions drove parallel domestication of plant architecture in Asian and African rice#.</title>
        <authorList>
            <person name="Wu Y."/>
            <person name="Zhao S."/>
            <person name="Li X."/>
            <person name="Zhang B."/>
            <person name="Jiang L."/>
            <person name="Tang Y."/>
            <person name="Zhao J."/>
            <person name="Ma X."/>
            <person name="Cai H."/>
            <person name="Sun C."/>
            <person name="Tan L."/>
        </authorList>
    </citation>
    <scope>NUCLEOTIDE SEQUENCE</scope>
</reference>
<protein>
    <submittedName>
        <fullName evidence="2">Uncharacterized protein</fullName>
    </submittedName>
</protein>
<sequence length="187" mass="18875">MADASRPAGRLLMEMYDRRRSIDLDMQLEVQQLLVAGAHGRVVDGGGGGVGRSCPVEHVHLVVVVECGRQELRAPLAAAVGGDGNNGPGGGRRRRAAGRSRGGVVDVGVDDAAAGGDALLAVGVLVAAESLKLGERLVAEEALEQPLHLLAVPARGVGAAAAGSDRDTSSTTAAGTRAEADDSMDGI</sequence>